<protein>
    <recommendedName>
        <fullName evidence="4">TonB C-terminal domain-containing protein</fullName>
    </recommendedName>
</protein>
<feature type="chain" id="PRO_5046479474" description="TonB C-terminal domain-containing protein" evidence="1">
    <location>
        <begin position="31"/>
        <end position="144"/>
    </location>
</feature>
<evidence type="ECO:0008006" key="4">
    <source>
        <dbReference type="Google" id="ProtNLM"/>
    </source>
</evidence>
<feature type="signal peptide" evidence="1">
    <location>
        <begin position="1"/>
        <end position="30"/>
    </location>
</feature>
<reference evidence="3" key="1">
    <citation type="journal article" date="2019" name="Int. J. Syst. Evol. Microbiol.">
        <title>The Global Catalogue of Microorganisms (GCM) 10K type strain sequencing project: providing services to taxonomists for standard genome sequencing and annotation.</title>
        <authorList>
            <consortium name="The Broad Institute Genomics Platform"/>
            <consortium name="The Broad Institute Genome Sequencing Center for Infectious Disease"/>
            <person name="Wu L."/>
            <person name="Ma J."/>
        </authorList>
    </citation>
    <scope>NUCLEOTIDE SEQUENCE [LARGE SCALE GENOMIC DNA]</scope>
    <source>
        <strain evidence="3">CCUG 55608</strain>
    </source>
</reference>
<comment type="caution">
    <text evidence="2">The sequence shown here is derived from an EMBL/GenBank/DDBJ whole genome shotgun (WGS) entry which is preliminary data.</text>
</comment>
<organism evidence="2 3">
    <name type="scientific">Larkinella insperata</name>
    <dbReference type="NCBI Taxonomy" id="332158"/>
    <lineage>
        <taxon>Bacteria</taxon>
        <taxon>Pseudomonadati</taxon>
        <taxon>Bacteroidota</taxon>
        <taxon>Cytophagia</taxon>
        <taxon>Cytophagales</taxon>
        <taxon>Spirosomataceae</taxon>
        <taxon>Larkinella</taxon>
    </lineage>
</organism>
<evidence type="ECO:0000313" key="2">
    <source>
        <dbReference type="EMBL" id="MFD1140964.1"/>
    </source>
</evidence>
<gene>
    <name evidence="2" type="ORF">ACFQ4C_07585</name>
</gene>
<dbReference type="Proteomes" id="UP001597116">
    <property type="component" value="Unassembled WGS sequence"/>
</dbReference>
<accession>A0ABW3Q3I4</accession>
<name>A0ABW3Q3I4_9BACT</name>
<keyword evidence="1" id="KW-0732">Signal</keyword>
<sequence length="144" mass="15702">MKINVPSHRGSALIGILVALAISTHSMAQAGLNGGKPIITYNTHGPVSMETQSPPAFPGGEERLVDFIRESMQDAQQPVKLGRKTWMTATIDGQGKVISLVPSFSNDPTLKKELARIGGLMPRWTPGQINKKGVETHYQFLVRR</sequence>
<dbReference type="EMBL" id="JBHTLP010000004">
    <property type="protein sequence ID" value="MFD1140964.1"/>
    <property type="molecule type" value="Genomic_DNA"/>
</dbReference>
<keyword evidence="3" id="KW-1185">Reference proteome</keyword>
<evidence type="ECO:0000313" key="3">
    <source>
        <dbReference type="Proteomes" id="UP001597116"/>
    </source>
</evidence>
<dbReference type="RefSeq" id="WP_379884079.1">
    <property type="nucleotide sequence ID" value="NZ_JBHTLP010000004.1"/>
</dbReference>
<evidence type="ECO:0000256" key="1">
    <source>
        <dbReference type="SAM" id="SignalP"/>
    </source>
</evidence>
<proteinExistence type="predicted"/>